<dbReference type="Gene3D" id="3.40.50.300">
    <property type="entry name" value="P-loop containing nucleotide triphosphate hydrolases"/>
    <property type="match status" value="2"/>
</dbReference>
<sequence>MNHPVWTDRIILVDTPGFKDATISEYASIKAIREWILTHNIPPLHALFYFDRITYPLRGGDKECWAIFMNLCGENMARKACLVSTAWDDVGNREGISEETAAKSLLRAEKKWQELASYWKNYTYKGLQFHKFYNTPKSGQDILTSSLNCGDVSMTINFNLEKPEFSLEKPPIEEFIIQLLVEKHESVVTALDLVVQGITALREAEEKTDVEERQLAEYSADLRRLKAELTRFPNATDVQKTKRPGAKLFESGKVLEALRLDSLVQVINSAIDPPMEDIHLDDIIIAVMGPTGTGKTSFIQAVAGENYYVGRRDIGHSVEGGSIGVSYVSVPITGTHSNLILVDTPGFDDPGKQDVQTLEIIATWLESTYQRRVLLSGLVYLHRITDIRHDVDIQNTMNAFQSIAGPNALERVALVTTMWNDLRNKKIGIEREAQLMNMHWRPMILRKVTMIGRFDAEDRNGAVKIIMEMVEKNNKTVMLQLQDELTNKRINLPSTSAEKVALTLEKAMTWRLRQLETVLKA</sequence>
<keyword evidence="3" id="KW-1185">Reference proteome</keyword>
<keyword evidence="1" id="KW-0175">Coiled coil</keyword>
<accession>A0A409VIN2</accession>
<dbReference type="InterPro" id="IPR027417">
    <property type="entry name" value="P-loop_NTPase"/>
</dbReference>
<name>A0A409VIN2_9AGAR</name>
<dbReference type="OrthoDB" id="8954335at2759"/>
<organism evidence="2 3">
    <name type="scientific">Panaeolus cyanescens</name>
    <dbReference type="NCBI Taxonomy" id="181874"/>
    <lineage>
        <taxon>Eukaryota</taxon>
        <taxon>Fungi</taxon>
        <taxon>Dikarya</taxon>
        <taxon>Basidiomycota</taxon>
        <taxon>Agaricomycotina</taxon>
        <taxon>Agaricomycetes</taxon>
        <taxon>Agaricomycetidae</taxon>
        <taxon>Agaricales</taxon>
        <taxon>Agaricineae</taxon>
        <taxon>Galeropsidaceae</taxon>
        <taxon>Panaeolus</taxon>
    </lineage>
</organism>
<gene>
    <name evidence="2" type="ORF">CVT24_000219</name>
</gene>
<dbReference type="EMBL" id="NHTK01006050">
    <property type="protein sequence ID" value="PPQ66132.1"/>
    <property type="molecule type" value="Genomic_DNA"/>
</dbReference>
<dbReference type="AlphaFoldDB" id="A0A409VIN2"/>
<dbReference type="InParanoid" id="A0A409VIN2"/>
<protein>
    <submittedName>
        <fullName evidence="2">Uncharacterized protein</fullName>
    </submittedName>
</protein>
<comment type="caution">
    <text evidence="2">The sequence shown here is derived from an EMBL/GenBank/DDBJ whole genome shotgun (WGS) entry which is preliminary data.</text>
</comment>
<dbReference type="CDD" id="cd00882">
    <property type="entry name" value="Ras_like_GTPase"/>
    <property type="match status" value="1"/>
</dbReference>
<reference evidence="2 3" key="1">
    <citation type="journal article" date="2018" name="Evol. Lett.">
        <title>Horizontal gene cluster transfer increased hallucinogenic mushroom diversity.</title>
        <authorList>
            <person name="Reynolds H.T."/>
            <person name="Vijayakumar V."/>
            <person name="Gluck-Thaler E."/>
            <person name="Korotkin H.B."/>
            <person name="Matheny P.B."/>
            <person name="Slot J.C."/>
        </authorList>
    </citation>
    <scope>NUCLEOTIDE SEQUENCE [LARGE SCALE GENOMIC DNA]</scope>
    <source>
        <strain evidence="2 3">2629</strain>
    </source>
</reference>
<dbReference type="Proteomes" id="UP000284842">
    <property type="component" value="Unassembled WGS sequence"/>
</dbReference>
<evidence type="ECO:0000256" key="1">
    <source>
        <dbReference type="SAM" id="Coils"/>
    </source>
</evidence>
<dbReference type="STRING" id="181874.A0A409VIN2"/>
<dbReference type="SUPFAM" id="SSF52540">
    <property type="entry name" value="P-loop containing nucleoside triphosphate hydrolases"/>
    <property type="match status" value="1"/>
</dbReference>
<evidence type="ECO:0000313" key="3">
    <source>
        <dbReference type="Proteomes" id="UP000284842"/>
    </source>
</evidence>
<proteinExistence type="predicted"/>
<feature type="coiled-coil region" evidence="1">
    <location>
        <begin position="201"/>
        <end position="228"/>
    </location>
</feature>
<evidence type="ECO:0000313" key="2">
    <source>
        <dbReference type="EMBL" id="PPQ66132.1"/>
    </source>
</evidence>